<accession>A0A5N0T9G0</accession>
<evidence type="ECO:0000256" key="1">
    <source>
        <dbReference type="SAM" id="SignalP"/>
    </source>
</evidence>
<dbReference type="CDD" id="cd02208">
    <property type="entry name" value="cupin_RmlC-like"/>
    <property type="match status" value="1"/>
</dbReference>
<organism evidence="3 4">
    <name type="scientific">Marinihelvus fidelis</name>
    <dbReference type="NCBI Taxonomy" id="2613842"/>
    <lineage>
        <taxon>Bacteria</taxon>
        <taxon>Pseudomonadati</taxon>
        <taxon>Pseudomonadota</taxon>
        <taxon>Gammaproteobacteria</taxon>
        <taxon>Chromatiales</taxon>
        <taxon>Wenzhouxiangellaceae</taxon>
        <taxon>Marinihelvus</taxon>
    </lineage>
</organism>
<gene>
    <name evidence="3" type="ORF">F3N42_09645</name>
</gene>
<evidence type="ECO:0000313" key="3">
    <source>
        <dbReference type="EMBL" id="KAA9131570.1"/>
    </source>
</evidence>
<dbReference type="InterPro" id="IPR011051">
    <property type="entry name" value="RmlC_Cupin_sf"/>
</dbReference>
<protein>
    <submittedName>
        <fullName evidence="3">Cupin domain-containing protein</fullName>
    </submittedName>
</protein>
<dbReference type="SUPFAM" id="SSF51182">
    <property type="entry name" value="RmlC-like cupins"/>
    <property type="match status" value="1"/>
</dbReference>
<evidence type="ECO:0000313" key="4">
    <source>
        <dbReference type="Proteomes" id="UP000325372"/>
    </source>
</evidence>
<feature type="domain" description="ChrR-like cupin" evidence="2">
    <location>
        <begin position="48"/>
        <end position="150"/>
    </location>
</feature>
<proteinExistence type="predicted"/>
<comment type="caution">
    <text evidence="3">The sequence shown here is derived from an EMBL/GenBank/DDBJ whole genome shotgun (WGS) entry which is preliminary data.</text>
</comment>
<reference evidence="3 4" key="1">
    <citation type="submission" date="2019-09" db="EMBL/GenBank/DDBJ databases">
        <title>Wenzhouxiangella sp. Genome sequencing and assembly.</title>
        <authorList>
            <person name="Zhang R."/>
        </authorList>
    </citation>
    <scope>NUCLEOTIDE SEQUENCE [LARGE SCALE GENOMIC DNA]</scope>
    <source>
        <strain evidence="3 4">W260</strain>
    </source>
</reference>
<dbReference type="Proteomes" id="UP000325372">
    <property type="component" value="Unassembled WGS sequence"/>
</dbReference>
<feature type="signal peptide" evidence="1">
    <location>
        <begin position="1"/>
        <end position="35"/>
    </location>
</feature>
<dbReference type="EMBL" id="VYXP01000005">
    <property type="protein sequence ID" value="KAA9131570.1"/>
    <property type="molecule type" value="Genomic_DNA"/>
</dbReference>
<keyword evidence="4" id="KW-1185">Reference proteome</keyword>
<dbReference type="InterPro" id="IPR014710">
    <property type="entry name" value="RmlC-like_jellyroll"/>
</dbReference>
<keyword evidence="1" id="KW-0732">Signal</keyword>
<dbReference type="InterPro" id="IPR025979">
    <property type="entry name" value="ChrR-like_cupin_dom"/>
</dbReference>
<dbReference type="AlphaFoldDB" id="A0A5N0T9G0"/>
<name>A0A5N0T9G0_9GAMM</name>
<dbReference type="Gene3D" id="2.60.120.10">
    <property type="entry name" value="Jelly Rolls"/>
    <property type="match status" value="1"/>
</dbReference>
<feature type="chain" id="PRO_5024389559" evidence="1">
    <location>
        <begin position="36"/>
        <end position="160"/>
    </location>
</feature>
<evidence type="ECO:0000259" key="2">
    <source>
        <dbReference type="Pfam" id="PF12973"/>
    </source>
</evidence>
<sequence length="160" mass="17297">MKLATTRGALSMFTRQLAPTLAFVAAAIASTTLYAGEPTTHMSPDNPDLEWIACPEFFHADCGIAILRINEDGSNADVFFRYPAGESFVEHWHTSAERIAVLRGTLEVTYEGQPTATVATGEYAYGPAGRKHSGACVGDEDCVLFIAFEQAPDTHPVDSR</sequence>
<dbReference type="Pfam" id="PF12973">
    <property type="entry name" value="Cupin_7"/>
    <property type="match status" value="1"/>
</dbReference>